<proteinExistence type="predicted"/>
<dbReference type="Proteomes" id="UP000249218">
    <property type="component" value="Unassembled WGS sequence"/>
</dbReference>
<sequence length="62" mass="6812">MGAAFCMALIREGERRCRFAPPARDQSLSGVRTQYTRRAKLGSARAIGASVTVLQVTKQSER</sequence>
<accession>A0A2W1BDU0</accession>
<keyword evidence="2" id="KW-1185">Reference proteome</keyword>
<feature type="non-terminal residue" evidence="1">
    <location>
        <position position="62"/>
    </location>
</feature>
<dbReference type="EMBL" id="KZ150389">
    <property type="protein sequence ID" value="PZC71050.1"/>
    <property type="molecule type" value="Genomic_DNA"/>
</dbReference>
<evidence type="ECO:0000313" key="2">
    <source>
        <dbReference type="Proteomes" id="UP000249218"/>
    </source>
</evidence>
<name>A0A2W1BDU0_HELAM</name>
<protein>
    <submittedName>
        <fullName evidence="1">Uncharacterized protein</fullName>
    </submittedName>
</protein>
<evidence type="ECO:0000313" key="1">
    <source>
        <dbReference type="EMBL" id="PZC71050.1"/>
    </source>
</evidence>
<organism evidence="1 2">
    <name type="scientific">Helicoverpa armigera</name>
    <name type="common">Cotton bollworm</name>
    <name type="synonym">Heliothis armigera</name>
    <dbReference type="NCBI Taxonomy" id="29058"/>
    <lineage>
        <taxon>Eukaryota</taxon>
        <taxon>Metazoa</taxon>
        <taxon>Ecdysozoa</taxon>
        <taxon>Arthropoda</taxon>
        <taxon>Hexapoda</taxon>
        <taxon>Insecta</taxon>
        <taxon>Pterygota</taxon>
        <taxon>Neoptera</taxon>
        <taxon>Endopterygota</taxon>
        <taxon>Lepidoptera</taxon>
        <taxon>Glossata</taxon>
        <taxon>Ditrysia</taxon>
        <taxon>Noctuoidea</taxon>
        <taxon>Noctuidae</taxon>
        <taxon>Heliothinae</taxon>
        <taxon>Helicoverpa</taxon>
    </lineage>
</organism>
<gene>
    <name evidence="1" type="primary">HaOG214232</name>
    <name evidence="1" type="ORF">B5X24_HaOG214232</name>
</gene>
<dbReference type="AlphaFoldDB" id="A0A2W1BDU0"/>
<reference evidence="1 2" key="1">
    <citation type="journal article" date="2017" name="BMC Biol.">
        <title>Genomic innovations, transcriptional plasticity and gene loss underlying the evolution and divergence of two highly polyphagous and invasive Helicoverpa pest species.</title>
        <authorList>
            <person name="Pearce S.L."/>
            <person name="Clarke D.F."/>
            <person name="East P.D."/>
            <person name="Elfekih S."/>
            <person name="Gordon K.H."/>
            <person name="Jermiin L.S."/>
            <person name="McGaughran A."/>
            <person name="Oakeshott J.G."/>
            <person name="Papanikolaou A."/>
            <person name="Perera O.P."/>
            <person name="Rane R.V."/>
            <person name="Richards S."/>
            <person name="Tay W.T."/>
            <person name="Walsh T.K."/>
            <person name="Anderson A."/>
            <person name="Anderson C.J."/>
            <person name="Asgari S."/>
            <person name="Board P.G."/>
            <person name="Bretschneider A."/>
            <person name="Campbell P.M."/>
            <person name="Chertemps T."/>
            <person name="Christeller J.T."/>
            <person name="Coppin C.W."/>
            <person name="Downes S.J."/>
            <person name="Duan G."/>
            <person name="Farnsworth C.A."/>
            <person name="Good R.T."/>
            <person name="Han L.B."/>
            <person name="Han Y.C."/>
            <person name="Hatje K."/>
            <person name="Horne I."/>
            <person name="Huang Y.P."/>
            <person name="Hughes D.S."/>
            <person name="Jacquin-Joly E."/>
            <person name="James W."/>
            <person name="Jhangiani S."/>
            <person name="Kollmar M."/>
            <person name="Kuwar S.S."/>
            <person name="Li S."/>
            <person name="Liu N.Y."/>
            <person name="Maibeche M.T."/>
            <person name="Miller J.R."/>
            <person name="Montagne N."/>
            <person name="Perry T."/>
            <person name="Qu J."/>
            <person name="Song S.V."/>
            <person name="Sutton G.G."/>
            <person name="Vogel H."/>
            <person name="Walenz B.P."/>
            <person name="Xu W."/>
            <person name="Zhang H.J."/>
            <person name="Zou Z."/>
            <person name="Batterham P."/>
            <person name="Edwards O.R."/>
            <person name="Feyereisen R."/>
            <person name="Gibbs R.A."/>
            <person name="Heckel D.G."/>
            <person name="McGrath A."/>
            <person name="Robin C."/>
            <person name="Scherer S.E."/>
            <person name="Worley K.C."/>
            <person name="Wu Y.D."/>
        </authorList>
    </citation>
    <scope>NUCLEOTIDE SEQUENCE [LARGE SCALE GENOMIC DNA]</scope>
    <source>
        <strain evidence="1">Harm_GR_Male_#8</strain>
        <tissue evidence="1">Whole organism</tissue>
    </source>
</reference>